<evidence type="ECO:0000313" key="4">
    <source>
        <dbReference type="EMBL" id="KAJ2685455.1"/>
    </source>
</evidence>
<dbReference type="InterPro" id="IPR035974">
    <property type="entry name" value="Rap/Ran-GAP_sf"/>
</dbReference>
<dbReference type="Pfam" id="PF02145">
    <property type="entry name" value="Rap_GAP"/>
    <property type="match status" value="1"/>
</dbReference>
<reference evidence="4" key="1">
    <citation type="submission" date="2022-07" db="EMBL/GenBank/DDBJ databases">
        <title>Phylogenomic reconstructions and comparative analyses of Kickxellomycotina fungi.</title>
        <authorList>
            <person name="Reynolds N.K."/>
            <person name="Stajich J.E."/>
            <person name="Barry K."/>
            <person name="Grigoriev I.V."/>
            <person name="Crous P."/>
            <person name="Smith M.E."/>
        </authorList>
    </citation>
    <scope>NUCLEOTIDE SEQUENCE</scope>
    <source>
        <strain evidence="4">CBS 109367</strain>
    </source>
</reference>
<dbReference type="GO" id="GO:0005634">
    <property type="term" value="C:nucleus"/>
    <property type="evidence" value="ECO:0007669"/>
    <property type="project" value="InterPro"/>
</dbReference>
<evidence type="ECO:0000259" key="3">
    <source>
        <dbReference type="PROSITE" id="PS50085"/>
    </source>
</evidence>
<dbReference type="GO" id="GO:0005096">
    <property type="term" value="F:GTPase activator activity"/>
    <property type="evidence" value="ECO:0007669"/>
    <property type="project" value="UniProtKB-KW"/>
</dbReference>
<protein>
    <recommendedName>
        <fullName evidence="3">Rap-GAP domain-containing protein</fullName>
    </recommendedName>
</protein>
<dbReference type="GO" id="GO:0005737">
    <property type="term" value="C:cytoplasm"/>
    <property type="evidence" value="ECO:0007669"/>
    <property type="project" value="TreeGrafter"/>
</dbReference>
<feature type="region of interest" description="Disordered" evidence="2">
    <location>
        <begin position="570"/>
        <end position="620"/>
    </location>
</feature>
<feature type="domain" description="Rap-GAP" evidence="3">
    <location>
        <begin position="1145"/>
        <end position="1357"/>
    </location>
</feature>
<feature type="compositionally biased region" description="Polar residues" evidence="2">
    <location>
        <begin position="53"/>
        <end position="62"/>
    </location>
</feature>
<evidence type="ECO:0000256" key="2">
    <source>
        <dbReference type="SAM" id="MobiDB-lite"/>
    </source>
</evidence>
<proteinExistence type="predicted"/>
<evidence type="ECO:0000256" key="1">
    <source>
        <dbReference type="ARBA" id="ARBA00022468"/>
    </source>
</evidence>
<dbReference type="PANTHER" id="PTHR10063:SF11">
    <property type="entry name" value="RHO GTPASE-ACTIVATING PROTEIN CG5521-RELATED"/>
    <property type="match status" value="1"/>
</dbReference>
<dbReference type="OrthoDB" id="19311at2759"/>
<keyword evidence="1" id="KW-0343">GTPase activation</keyword>
<dbReference type="Proteomes" id="UP001151516">
    <property type="component" value="Unassembled WGS sequence"/>
</dbReference>
<dbReference type="EMBL" id="JANBTX010000152">
    <property type="protein sequence ID" value="KAJ2685455.1"/>
    <property type="molecule type" value="Genomic_DNA"/>
</dbReference>
<keyword evidence="5" id="KW-1185">Reference proteome</keyword>
<feature type="region of interest" description="Disordered" evidence="2">
    <location>
        <begin position="52"/>
        <end position="76"/>
    </location>
</feature>
<dbReference type="PROSITE" id="PS50085">
    <property type="entry name" value="RAPGAP"/>
    <property type="match status" value="1"/>
</dbReference>
<accession>A0A9W8GJG9</accession>
<dbReference type="InterPro" id="IPR000331">
    <property type="entry name" value="Rap/Ran_GAP_dom"/>
</dbReference>
<evidence type="ECO:0000313" key="5">
    <source>
        <dbReference type="Proteomes" id="UP001151516"/>
    </source>
</evidence>
<dbReference type="GO" id="GO:0051056">
    <property type="term" value="P:regulation of small GTPase mediated signal transduction"/>
    <property type="evidence" value="ECO:0007669"/>
    <property type="project" value="InterPro"/>
</dbReference>
<comment type="caution">
    <text evidence="4">The sequence shown here is derived from an EMBL/GenBank/DDBJ whole genome shotgun (WGS) entry which is preliminary data.</text>
</comment>
<dbReference type="SUPFAM" id="SSF111347">
    <property type="entry name" value="Rap/Ran-GAP"/>
    <property type="match status" value="1"/>
</dbReference>
<dbReference type="Gene3D" id="3.40.50.11210">
    <property type="entry name" value="Rap/Ran-GAP"/>
    <property type="match status" value="1"/>
</dbReference>
<dbReference type="FunFam" id="3.40.50.11210:FF:000001">
    <property type="entry name" value="Ral GTPase-activating protein subunit alpha-1 isoform 1"/>
    <property type="match status" value="1"/>
</dbReference>
<sequence>MYIVDPFRGKYTRQIPILGLRFLANAALERLVPQHSSMMVEDKFCMPYIGKSPQESSSSLNRRPQDDRDSTSFGVSPLHTRAYDTLRRTSLDQDVKSAGFLMGVMRLSLLAPQFLDDQKSDEDTLDKSVLAQASYEACLCALTVVRLWIASKEEYRPFNLLALENGSDEPTSIVSGYLDSIYNLLDWLVSDTSWDEKKLVLLYNTLLVHKVAMRLYQRHISYSKRREFMDRLQKAEIAFLSSDPQHPTDITQDDSLPNRALIMLTECLVSGWLFLGGPVTKVASQFKSLYSTRTPWTIHLSVWCNVLRALTIARGRHILKVDERVLVQESMFSGQRQRKGLSKADMYMHSLQSPTHHLEPDSSSNSLETATPFYITSKLTWDSMRMVFAKQQQFAQEEQEVKTACIQSVIGSDDGLVSAARSSQLTRRLKAANSVYVLAAVSGSRNLHQLSDSVPSNLLKEACLQGRTPPRVLRSHSFLQQRPELNTANISIPTSIGAASSSKATSKSRNLLRLKARPASDSGESSASTGVWKKLTLPFRRKTSLRLQNEEPGRLDTLNGAQLVISPANTSLANPAMGDPSSQIKSSQQKGSNKSPMLEAQAAQQQDTPPKDGDAVELSRSPDSMVSMQLHFQSSRPSAIGPAALKSNSARRSIVSKHIHQQLKSSARGADMGVQKSQVARLNSAAAISFLDTQMTKIWQFEAVWTDFHISEFVNSQDNPVKDLQKLWLMWVGLLGSPVKAEGVKGEVILRGLVDSWDVYRAVLDCSRYTPDNDDVLLNTSWWVAEMATSSRVLAMELMRAIVEQFERSAQEFNSSNGKYLYQCHPFAAIVQVIRDMASLLLTVMIKVPELITNADTLPAEIGALSFRDFLVEKIIHLCAHPASAEALRGHQYNRALSGADTGRGVVLSLTSTTYVDDHVDNAPDDPSPVSPDQGTRDEAIEAIKYTHIDSSGSEDFNSDRIFFFSHGNSILEIYSEPGTPSDEVYAYSSKRRHITVVSALTNGTEKPLQNRSLLDSRGSLSSVGSGSGQDLGGLGISNTALTERVSAFVAAETQACNAAHSYFSESDASDDECSGRSAAMVECKVDPSRLRVISSGAQNEEPLSPLKMDLFRNLIQHKLVYSARKTTVNYYVPLVKSESLFRDIRALDRIHARETIKVAVLYVGPGQWSEAEILSNSSLDTSRSYRSFVSSLGWRINLATFQGFTGKLESNGSDGESCPYYADESTEVAFHEAAAMPKDLKDMRQMKKKRHIGNDHVHIIWNEGHHNYRPETISGDFGNVQIQIRPLEAGEYGIGIYCDDQVKPFGPLSDGMVVSADALPVAVRATAINGHRRAIQAFFRSFTHPCVIRQQTINQIVDKHLDRNWLGSIASDKRFM</sequence>
<name>A0A9W8GJG9_9FUNG</name>
<dbReference type="PANTHER" id="PTHR10063">
    <property type="entry name" value="TUBERIN"/>
    <property type="match status" value="1"/>
</dbReference>
<gene>
    <name evidence="4" type="ORF">IWW39_004257</name>
</gene>
<dbReference type="InterPro" id="IPR027107">
    <property type="entry name" value="Tuberin/Ral-act_asu"/>
</dbReference>
<feature type="compositionally biased region" description="Low complexity" evidence="2">
    <location>
        <begin position="581"/>
        <end position="595"/>
    </location>
</feature>
<organism evidence="4 5">
    <name type="scientific">Coemansia spiralis</name>
    <dbReference type="NCBI Taxonomy" id="417178"/>
    <lineage>
        <taxon>Eukaryota</taxon>
        <taxon>Fungi</taxon>
        <taxon>Fungi incertae sedis</taxon>
        <taxon>Zoopagomycota</taxon>
        <taxon>Kickxellomycotina</taxon>
        <taxon>Kickxellomycetes</taxon>
        <taxon>Kickxellales</taxon>
        <taxon>Kickxellaceae</taxon>
        <taxon>Coemansia</taxon>
    </lineage>
</organism>